<dbReference type="SMART" id="SM00448">
    <property type="entry name" value="REC"/>
    <property type="match status" value="1"/>
</dbReference>
<keyword evidence="1 3" id="KW-0597">Phosphoprotein</keyword>
<dbReference type="InterPro" id="IPR051015">
    <property type="entry name" value="EvgA-like"/>
</dbReference>
<dbReference type="AlphaFoldDB" id="A0A2S0UKF0"/>
<dbReference type="CDD" id="cd06170">
    <property type="entry name" value="LuxR_C_like"/>
    <property type="match status" value="1"/>
</dbReference>
<dbReference type="GO" id="GO:0000160">
    <property type="term" value="P:phosphorelay signal transduction system"/>
    <property type="evidence" value="ECO:0007669"/>
    <property type="project" value="InterPro"/>
</dbReference>
<name>A0A2S0UKF0_9RHOB</name>
<dbReference type="GO" id="GO:0006355">
    <property type="term" value="P:regulation of DNA-templated transcription"/>
    <property type="evidence" value="ECO:0007669"/>
    <property type="project" value="InterPro"/>
</dbReference>
<dbReference type="RefSeq" id="WP_108435102.1">
    <property type="nucleotide sequence ID" value="NZ_CP028918.1"/>
</dbReference>
<dbReference type="InterPro" id="IPR058245">
    <property type="entry name" value="NreC/VraR/RcsB-like_REC"/>
</dbReference>
<dbReference type="OrthoDB" id="9814495at2"/>
<dbReference type="CDD" id="cd17535">
    <property type="entry name" value="REC_NarL-like"/>
    <property type="match status" value="1"/>
</dbReference>
<gene>
    <name evidence="6" type="ORF">HYN69_06950</name>
</gene>
<dbReference type="Gene3D" id="3.40.50.2300">
    <property type="match status" value="1"/>
</dbReference>
<evidence type="ECO:0000259" key="4">
    <source>
        <dbReference type="PROSITE" id="PS50043"/>
    </source>
</evidence>
<proteinExistence type="predicted"/>
<dbReference type="Pfam" id="PF00072">
    <property type="entry name" value="Response_reg"/>
    <property type="match status" value="1"/>
</dbReference>
<evidence type="ECO:0000256" key="2">
    <source>
        <dbReference type="ARBA" id="ARBA00023125"/>
    </source>
</evidence>
<dbReference type="SUPFAM" id="SSF46894">
    <property type="entry name" value="C-terminal effector domain of the bipartite response regulators"/>
    <property type="match status" value="1"/>
</dbReference>
<dbReference type="SMART" id="SM00421">
    <property type="entry name" value="HTH_LUXR"/>
    <property type="match status" value="1"/>
</dbReference>
<feature type="domain" description="HTH luxR-type" evidence="4">
    <location>
        <begin position="178"/>
        <end position="243"/>
    </location>
</feature>
<keyword evidence="7" id="KW-1185">Reference proteome</keyword>
<keyword evidence="2 6" id="KW-0238">DNA-binding</keyword>
<dbReference type="KEGG" id="geh:HYN69_06950"/>
<dbReference type="InterPro" id="IPR011006">
    <property type="entry name" value="CheY-like_superfamily"/>
</dbReference>
<dbReference type="PRINTS" id="PR00038">
    <property type="entry name" value="HTHLUXR"/>
</dbReference>
<dbReference type="PANTHER" id="PTHR45566">
    <property type="entry name" value="HTH-TYPE TRANSCRIPTIONAL REGULATOR YHJB-RELATED"/>
    <property type="match status" value="1"/>
</dbReference>
<protein>
    <submittedName>
        <fullName evidence="6">DNA-binding response regulator</fullName>
    </submittedName>
</protein>
<feature type="modified residue" description="4-aspartylphosphate" evidence="3">
    <location>
        <position position="78"/>
    </location>
</feature>
<evidence type="ECO:0000259" key="5">
    <source>
        <dbReference type="PROSITE" id="PS50110"/>
    </source>
</evidence>
<dbReference type="PROSITE" id="PS50110">
    <property type="entry name" value="RESPONSE_REGULATORY"/>
    <property type="match status" value="1"/>
</dbReference>
<evidence type="ECO:0000313" key="7">
    <source>
        <dbReference type="Proteomes" id="UP000244496"/>
    </source>
</evidence>
<dbReference type="InterPro" id="IPR016032">
    <property type="entry name" value="Sig_transdc_resp-reg_C-effctor"/>
</dbReference>
<evidence type="ECO:0000313" key="6">
    <source>
        <dbReference type="EMBL" id="AWB48283.1"/>
    </source>
</evidence>
<feature type="domain" description="Response regulatory" evidence="5">
    <location>
        <begin position="26"/>
        <end position="144"/>
    </location>
</feature>
<evidence type="ECO:0000256" key="3">
    <source>
        <dbReference type="PROSITE-ProRule" id="PRU00169"/>
    </source>
</evidence>
<dbReference type="Proteomes" id="UP000244496">
    <property type="component" value="Chromosome"/>
</dbReference>
<dbReference type="EMBL" id="CP028918">
    <property type="protein sequence ID" value="AWB48283.1"/>
    <property type="molecule type" value="Genomic_DNA"/>
</dbReference>
<dbReference type="InterPro" id="IPR000792">
    <property type="entry name" value="Tscrpt_reg_LuxR_C"/>
</dbReference>
<dbReference type="InterPro" id="IPR036388">
    <property type="entry name" value="WH-like_DNA-bd_sf"/>
</dbReference>
<dbReference type="PANTHER" id="PTHR45566:SF1">
    <property type="entry name" value="HTH-TYPE TRANSCRIPTIONAL REGULATOR YHJB-RELATED"/>
    <property type="match status" value="1"/>
</dbReference>
<accession>A0A2S0UKF0</accession>
<dbReference type="PROSITE" id="PS50043">
    <property type="entry name" value="HTH_LUXR_2"/>
    <property type="match status" value="1"/>
</dbReference>
<sequence length="245" mass="25491">MERGHIAATQALHPGALAGAAPAERVAVVADDDEFFRIALAAILIRDCAIARVIQTGSFEAAMAAIGDEDHVTIALFDLNMPGMSGPALLHHLRETCGHVAKVAVVSASRRREDILETLSSGAHGYMCKASGVQELSQALGQILDGRIYVPRLLADIGPEIAAATERDRAAKPAVAPAPAPAPAVSPRQSRVLEMLVHGKSNKEIARELNLGAGTVKVHMAALFSKLGVANRSAAAVAGTRLLGV</sequence>
<evidence type="ECO:0000256" key="1">
    <source>
        <dbReference type="ARBA" id="ARBA00022553"/>
    </source>
</evidence>
<reference evidence="6 7" key="1">
    <citation type="submission" date="2018-04" db="EMBL/GenBank/DDBJ databases">
        <title>Genome sequencing of Gemmobacter.</title>
        <authorList>
            <person name="Yi H."/>
            <person name="Baek M.-G."/>
        </authorList>
    </citation>
    <scope>NUCLEOTIDE SEQUENCE [LARGE SCALE GENOMIC DNA]</scope>
    <source>
        <strain evidence="6 7">HYN0069</strain>
    </source>
</reference>
<dbReference type="PROSITE" id="PS00622">
    <property type="entry name" value="HTH_LUXR_1"/>
    <property type="match status" value="1"/>
</dbReference>
<dbReference type="Pfam" id="PF00196">
    <property type="entry name" value="GerE"/>
    <property type="match status" value="1"/>
</dbReference>
<dbReference type="SUPFAM" id="SSF52172">
    <property type="entry name" value="CheY-like"/>
    <property type="match status" value="1"/>
</dbReference>
<dbReference type="InterPro" id="IPR001789">
    <property type="entry name" value="Sig_transdc_resp-reg_receiver"/>
</dbReference>
<dbReference type="Gene3D" id="1.10.10.10">
    <property type="entry name" value="Winged helix-like DNA-binding domain superfamily/Winged helix DNA-binding domain"/>
    <property type="match status" value="1"/>
</dbReference>
<organism evidence="6 7">
    <name type="scientific">Paragemmobacter aquarius</name>
    <dbReference type="NCBI Taxonomy" id="2169400"/>
    <lineage>
        <taxon>Bacteria</taxon>
        <taxon>Pseudomonadati</taxon>
        <taxon>Pseudomonadota</taxon>
        <taxon>Alphaproteobacteria</taxon>
        <taxon>Rhodobacterales</taxon>
        <taxon>Paracoccaceae</taxon>
        <taxon>Paragemmobacter</taxon>
    </lineage>
</organism>
<dbReference type="GO" id="GO:0003677">
    <property type="term" value="F:DNA binding"/>
    <property type="evidence" value="ECO:0007669"/>
    <property type="project" value="UniProtKB-KW"/>
</dbReference>